<reference evidence="4" key="1">
    <citation type="submission" date="2025-05" db="UniProtKB">
        <authorList>
            <consortium name="EnsemblMetazoa"/>
        </authorList>
    </citation>
    <scope>IDENTIFICATION</scope>
</reference>
<evidence type="ECO:0000313" key="5">
    <source>
        <dbReference type="Proteomes" id="UP001652700"/>
    </source>
</evidence>
<accession>A0ABM5KGD0</accession>
<dbReference type="EnsemblMetazoa" id="XM_050653261.1">
    <property type="protein sequence ID" value="XP_050509218.1"/>
    <property type="gene ID" value="LOC126886369"/>
</dbReference>
<proteinExistence type="predicted"/>
<dbReference type="PANTHER" id="PTHR43861">
    <property type="entry name" value="TRANS-ACONITATE 2-METHYLTRANSFERASE-RELATED"/>
    <property type="match status" value="1"/>
</dbReference>
<dbReference type="InterPro" id="IPR029063">
    <property type="entry name" value="SAM-dependent_MTases_sf"/>
</dbReference>
<name>A0ABM5KGD0_DIAVI</name>
<protein>
    <recommendedName>
        <fullName evidence="3">Methyltransferase domain-containing protein</fullName>
    </recommendedName>
</protein>
<dbReference type="Proteomes" id="UP001652700">
    <property type="component" value="Unplaced"/>
</dbReference>
<evidence type="ECO:0000256" key="2">
    <source>
        <dbReference type="ARBA" id="ARBA00022679"/>
    </source>
</evidence>
<dbReference type="RefSeq" id="XP_050509218.1">
    <property type="nucleotide sequence ID" value="XM_050653261.1"/>
</dbReference>
<dbReference type="GeneID" id="126886369"/>
<feature type="domain" description="Methyltransferase" evidence="3">
    <location>
        <begin position="39"/>
        <end position="137"/>
    </location>
</feature>
<dbReference type="Gene3D" id="3.40.50.150">
    <property type="entry name" value="Vaccinia Virus protein VP39"/>
    <property type="match status" value="1"/>
</dbReference>
<sequence length="274" mass="32272">MAFVFPKLWAENCTFLLRATQAHLKKYGPLINWKENACIMECGFGTGHSSQQTLGAILPKDYKEFVATDISPDMVEYAKKNVNIPRAKFLQLDVGAKHVPVDFEERFDHIFGMSLMHLVDSPRQGFKNIQKMLKPGGSVFLTFFKHTPVDYLFHKMRHHPKWRKYNQERMVSTYYYAESPREEYRKDIEAAGFKDYIYTVEKGSYKFPNEKESEDVNLAANMTLKDIPEKELEEYTKLYQDLRKEDPMYRFELVNGKKIITMDHEMNIFMAIKE</sequence>
<evidence type="ECO:0000259" key="3">
    <source>
        <dbReference type="Pfam" id="PF13649"/>
    </source>
</evidence>
<dbReference type="PANTHER" id="PTHR43861:SF1">
    <property type="entry name" value="TRANS-ACONITATE 2-METHYLTRANSFERASE"/>
    <property type="match status" value="1"/>
</dbReference>
<evidence type="ECO:0000256" key="1">
    <source>
        <dbReference type="ARBA" id="ARBA00022603"/>
    </source>
</evidence>
<keyword evidence="5" id="KW-1185">Reference proteome</keyword>
<dbReference type="CDD" id="cd02440">
    <property type="entry name" value="AdoMet_MTases"/>
    <property type="match status" value="1"/>
</dbReference>
<dbReference type="Pfam" id="PF13649">
    <property type="entry name" value="Methyltransf_25"/>
    <property type="match status" value="1"/>
</dbReference>
<keyword evidence="1" id="KW-0489">Methyltransferase</keyword>
<keyword evidence="2" id="KW-0808">Transferase</keyword>
<organism evidence="4 5">
    <name type="scientific">Diabrotica virgifera virgifera</name>
    <name type="common">western corn rootworm</name>
    <dbReference type="NCBI Taxonomy" id="50390"/>
    <lineage>
        <taxon>Eukaryota</taxon>
        <taxon>Metazoa</taxon>
        <taxon>Ecdysozoa</taxon>
        <taxon>Arthropoda</taxon>
        <taxon>Hexapoda</taxon>
        <taxon>Insecta</taxon>
        <taxon>Pterygota</taxon>
        <taxon>Neoptera</taxon>
        <taxon>Endopterygota</taxon>
        <taxon>Coleoptera</taxon>
        <taxon>Polyphaga</taxon>
        <taxon>Cucujiformia</taxon>
        <taxon>Chrysomeloidea</taxon>
        <taxon>Chrysomelidae</taxon>
        <taxon>Galerucinae</taxon>
        <taxon>Diabroticina</taxon>
        <taxon>Diabroticites</taxon>
        <taxon>Diabrotica</taxon>
    </lineage>
</organism>
<dbReference type="SUPFAM" id="SSF53335">
    <property type="entry name" value="S-adenosyl-L-methionine-dependent methyltransferases"/>
    <property type="match status" value="1"/>
</dbReference>
<dbReference type="InterPro" id="IPR041698">
    <property type="entry name" value="Methyltransf_25"/>
</dbReference>
<evidence type="ECO:0000313" key="4">
    <source>
        <dbReference type="EnsemblMetazoa" id="XP_050509218.1"/>
    </source>
</evidence>